<dbReference type="PANTHER" id="PTHR11319:SF35">
    <property type="entry name" value="OUTER MEMBRANE PROTEIN PMPC-RELATED"/>
    <property type="match status" value="1"/>
</dbReference>
<gene>
    <name evidence="1" type="ORF">PPRIM_AZ9-3.1.T0040113</name>
    <name evidence="2" type="ORF">PPRIM_AZ9-3.1.T0650227</name>
</gene>
<comment type="caution">
    <text evidence="1">The sequence shown here is derived from an EMBL/GenBank/DDBJ whole genome shotgun (WGS) entry which is preliminary data.</text>
</comment>
<proteinExistence type="predicted"/>
<reference evidence="1" key="1">
    <citation type="submission" date="2021-01" db="EMBL/GenBank/DDBJ databases">
        <authorList>
            <consortium name="Genoscope - CEA"/>
            <person name="William W."/>
        </authorList>
    </citation>
    <scope>NUCLEOTIDE SEQUENCE</scope>
</reference>
<evidence type="ECO:0000313" key="3">
    <source>
        <dbReference type="Proteomes" id="UP000688137"/>
    </source>
</evidence>
<dbReference type="EMBL" id="CAJJDM010000067">
    <property type="protein sequence ID" value="CAD8081400.1"/>
    <property type="molecule type" value="Genomic_DNA"/>
</dbReference>
<name>A0A8S1JRP6_PARPR</name>
<dbReference type="PANTHER" id="PTHR11319">
    <property type="entry name" value="G PROTEIN-COUPLED RECEPTOR-RELATED"/>
    <property type="match status" value="1"/>
</dbReference>
<evidence type="ECO:0000313" key="1">
    <source>
        <dbReference type="EMBL" id="CAD8042896.1"/>
    </source>
</evidence>
<accession>A0A8S1JRP6</accession>
<organism evidence="1 3">
    <name type="scientific">Paramecium primaurelia</name>
    <dbReference type="NCBI Taxonomy" id="5886"/>
    <lineage>
        <taxon>Eukaryota</taxon>
        <taxon>Sar</taxon>
        <taxon>Alveolata</taxon>
        <taxon>Ciliophora</taxon>
        <taxon>Intramacronucleata</taxon>
        <taxon>Oligohymenophorea</taxon>
        <taxon>Peniculida</taxon>
        <taxon>Parameciidae</taxon>
        <taxon>Paramecium</taxon>
    </lineage>
</organism>
<dbReference type="EMBL" id="CAJJDM010000001">
    <property type="protein sequence ID" value="CAD8042896.1"/>
    <property type="molecule type" value="Genomic_DNA"/>
</dbReference>
<protein>
    <submittedName>
        <fullName evidence="1">Uncharacterized protein</fullName>
    </submittedName>
</protein>
<keyword evidence="3" id="KW-1185">Reference proteome</keyword>
<dbReference type="AlphaFoldDB" id="A0A8S1JRP6"/>
<evidence type="ECO:0000313" key="2">
    <source>
        <dbReference type="EMBL" id="CAD8081400.1"/>
    </source>
</evidence>
<dbReference type="Proteomes" id="UP000688137">
    <property type="component" value="Unassembled WGS sequence"/>
</dbReference>
<sequence length="151" mass="17462">MTVKIVGMVQCLLIWQKQNLLQNLCIRNFIKRYGCILAISEKNLDREIKILNLNFISNNGTKGTEVQVQNLRISMQNSRIINNFAFDRGEGINFNLNSNRFLLNQIIICQNSALERSGIFLQGNSSLNLENFSQITQFISFCYFIFNNINE</sequence>